<gene>
    <name evidence="7" type="ORF">HY36_15470</name>
</gene>
<proteinExistence type="predicted"/>
<protein>
    <recommendedName>
        <fullName evidence="6">Translocation and assembly module TamB C-terminal domain-containing protein</fullName>
    </recommendedName>
</protein>
<feature type="domain" description="Translocation and assembly module TamB C-terminal" evidence="6">
    <location>
        <begin position="1045"/>
        <end position="1370"/>
    </location>
</feature>
<keyword evidence="4" id="KW-0472">Membrane</keyword>
<evidence type="ECO:0000256" key="4">
    <source>
        <dbReference type="ARBA" id="ARBA00023136"/>
    </source>
</evidence>
<dbReference type="GO" id="GO:0097347">
    <property type="term" value="C:TAM protein secretion complex"/>
    <property type="evidence" value="ECO:0007669"/>
    <property type="project" value="TreeGrafter"/>
</dbReference>
<dbReference type="PANTHER" id="PTHR36985">
    <property type="entry name" value="TRANSLOCATION AND ASSEMBLY MODULE SUBUNIT TAMB"/>
    <property type="match status" value="1"/>
</dbReference>
<comment type="subcellular location">
    <subcellularLocation>
        <location evidence="1">Membrane</location>
        <topology evidence="1">Single-pass membrane protein</topology>
    </subcellularLocation>
</comment>
<dbReference type="GO" id="GO:0005886">
    <property type="term" value="C:plasma membrane"/>
    <property type="evidence" value="ECO:0007669"/>
    <property type="project" value="InterPro"/>
</dbReference>
<dbReference type="PANTHER" id="PTHR36985:SF1">
    <property type="entry name" value="TRANSLOCATION AND ASSEMBLY MODULE SUBUNIT TAMB"/>
    <property type="match status" value="1"/>
</dbReference>
<dbReference type="Proteomes" id="UP000024547">
    <property type="component" value="Unassembled WGS sequence"/>
</dbReference>
<dbReference type="PATRIC" id="fig|1280948.3.peg.1327"/>
<comment type="caution">
    <text evidence="7">The sequence shown here is derived from an EMBL/GenBank/DDBJ whole genome shotgun (WGS) entry which is preliminary data.</text>
</comment>
<dbReference type="EMBL" id="AWFH01000008">
    <property type="protein sequence ID" value="KCZ62765.1"/>
    <property type="molecule type" value="Genomic_DNA"/>
</dbReference>
<sequence>MAAFHSLLGMVRRRRWLMAALSVLLVLCTILIAARIWIASNGGRAFLEAQIDGREAGPLGTVEIDGLRGDPLDQMSVACLTISDDDGVWLTAEGIDLAWSPARLVSRTVKLDLIGADRINVIRRPILSRRDEQNSSGSSNWAVSLDTLAIDELLLQEGVAGPKAAFEIDGNFSLPKTRTFELALTALPLEGAGDRIDARLTRNASGAFRIDADIEAPAGGTIATLTNLPEGENATLIARASGTLESGDGFAELKLSDATVAELTAKITDGKLRANTTINAERLPVSDRVRQLVGQSARVTLDAETGKKKAPFELSANVASGTLSANGTYRSDKRDLDGPLNLDLSFTGFETLTDFSADLTFTGQLADPLGIPTMSGDAILNRRDGSDLPFDQISGPVKIRSNEQTIKFEGQLAGKGILKSNKTALRILGKTPSMQVAGEYDRTSGELSLSPSTAQLERGRADASGNVSTRDKTLDLQVKLQNVSGLLSTAPNLSAGGVLALNGTFDAPNISADLRIQNIDALNAIAVDALGASARLRGDIQKKGQTFVVRSASLDGSNLSATGSGKFAASDATDLVVQLAQSDALSISGTQIQLGTGTVRLTGSNGIDAVHFASSGGRLARDSVEIEGLETTIELQNEDNSWAGPVELAGQMGQQPVAVNATASWADSVFALRNISSRYDTAQLSGSLVYGGDIGLDMNLNATGDRFAFESRQVGLFNVAVQIRRPPEEDTSIVASGDVRDVWLSPSLRFDSVTGKIQNAPEGYNFAVQIERDHDARPTSLDMLGSADFAANYPSGQIELDGTLLGEAVRSVQPVSWRLGDTPSIEANLAMFGGSIEARIEEDTRTPRMKFEIANVDLAPVMASAGIATRRVMVNGRGDFLLFGANPEGQFDMEVEGPLPGLERSLAIELVGQLRGQALTIEGAGDYGALRLAGAASLPVSANPDGIAHLNMDAPVEGTANLNGDLSDLRSLALAYGHDIGGIIDASASLSGPLKSPQFSAHADLSDGIYEFGATSLRLVNLSLEAAYGDNELRLNGSGDGADGGSAKILGALSNDNTSLETEFSDLLLYNRDGDSLRADGDISLTGDAVSRTVNGKLDIESAEFNLDNLPSSKAQAIDVRWMEDGEFAAGESEFRQSLALDLAIAADRRVYIDGRGLESEWSANLKLTGTAADPQLNGRASMRRGTLALAGRPFVFDSGTVYFDGPIQRARLDIEAERSVNGFEATVALTGSPMRPDIELSSTPDLPEDEILSRLLFGRSSVDLSALEAAQLANSIAQLSGNSTGFDPTSELQAALGVDRLSFGTSEEGAAQVGVGQYIAEDVYLELNSAGAAGSSVEVEWEPRPQVSVTSETTTDGEARLSIKWKKDY</sequence>
<dbReference type="eggNOG" id="COG2911">
    <property type="taxonomic scope" value="Bacteria"/>
</dbReference>
<feature type="region of interest" description="Disordered" evidence="5">
    <location>
        <begin position="440"/>
        <end position="468"/>
    </location>
</feature>
<dbReference type="STRING" id="1280948.HY36_15470"/>
<organism evidence="7 8">
    <name type="scientific">Hyphomonas atlantica</name>
    <dbReference type="NCBI Taxonomy" id="1280948"/>
    <lineage>
        <taxon>Bacteria</taxon>
        <taxon>Pseudomonadati</taxon>
        <taxon>Pseudomonadota</taxon>
        <taxon>Alphaproteobacteria</taxon>
        <taxon>Hyphomonadales</taxon>
        <taxon>Hyphomonadaceae</taxon>
        <taxon>Hyphomonas</taxon>
    </lineage>
</organism>
<dbReference type="GO" id="GO:0009306">
    <property type="term" value="P:protein secretion"/>
    <property type="evidence" value="ECO:0007669"/>
    <property type="project" value="InterPro"/>
</dbReference>
<accession>A0A059E5A2</accession>
<evidence type="ECO:0000313" key="7">
    <source>
        <dbReference type="EMBL" id="KCZ62765.1"/>
    </source>
</evidence>
<evidence type="ECO:0000259" key="6">
    <source>
        <dbReference type="Pfam" id="PF04357"/>
    </source>
</evidence>
<evidence type="ECO:0000256" key="1">
    <source>
        <dbReference type="ARBA" id="ARBA00004167"/>
    </source>
</evidence>
<reference evidence="7 8" key="1">
    <citation type="journal article" date="2014" name="Antonie Van Leeuwenhoek">
        <title>Hyphomonas beringensis sp. nov. and Hyphomonas chukchiensis sp. nov., isolated from surface seawater of the Bering Sea and Chukchi Sea.</title>
        <authorList>
            <person name="Li C."/>
            <person name="Lai Q."/>
            <person name="Li G."/>
            <person name="Dong C."/>
            <person name="Wang J."/>
            <person name="Liao Y."/>
            <person name="Shao Z."/>
        </authorList>
    </citation>
    <scope>NUCLEOTIDE SEQUENCE [LARGE SCALE GENOMIC DNA]</scope>
    <source>
        <strain evidence="7 8">22II1-22F38</strain>
    </source>
</reference>
<evidence type="ECO:0000313" key="8">
    <source>
        <dbReference type="Proteomes" id="UP000024547"/>
    </source>
</evidence>
<dbReference type="InterPro" id="IPR007452">
    <property type="entry name" value="TamB_C"/>
</dbReference>
<evidence type="ECO:0000256" key="3">
    <source>
        <dbReference type="ARBA" id="ARBA00022989"/>
    </source>
</evidence>
<dbReference type="Pfam" id="PF04357">
    <property type="entry name" value="TamB"/>
    <property type="match status" value="1"/>
</dbReference>
<feature type="compositionally biased region" description="Polar residues" evidence="5">
    <location>
        <begin position="445"/>
        <end position="455"/>
    </location>
</feature>
<name>A0A059E5A2_9PROT</name>
<evidence type="ECO:0000256" key="2">
    <source>
        <dbReference type="ARBA" id="ARBA00022692"/>
    </source>
</evidence>
<keyword evidence="3" id="KW-1133">Transmembrane helix</keyword>
<evidence type="ECO:0000256" key="5">
    <source>
        <dbReference type="SAM" id="MobiDB-lite"/>
    </source>
</evidence>
<keyword evidence="8" id="KW-1185">Reference proteome</keyword>
<keyword evidence="2" id="KW-0812">Transmembrane</keyword>